<comment type="similarity">
    <text evidence="1">Belongs to the Gfo/Idh/MocA family.</text>
</comment>
<evidence type="ECO:0000259" key="3">
    <source>
        <dbReference type="Pfam" id="PF01408"/>
    </source>
</evidence>
<dbReference type="Pfam" id="PF01408">
    <property type="entry name" value="GFO_IDH_MocA"/>
    <property type="match status" value="1"/>
</dbReference>
<protein>
    <submittedName>
        <fullName evidence="5">Gfo/Idh/MocA family oxidoreductase</fullName>
    </submittedName>
</protein>
<keyword evidence="2" id="KW-0560">Oxidoreductase</keyword>
<dbReference type="Gene3D" id="3.40.50.720">
    <property type="entry name" value="NAD(P)-binding Rossmann-like Domain"/>
    <property type="match status" value="1"/>
</dbReference>
<dbReference type="PANTHER" id="PTHR42840:SF3">
    <property type="entry name" value="BINDING ROSSMANN FOLD OXIDOREDUCTASE, PUTATIVE (AFU_ORTHOLOGUE AFUA_2G10240)-RELATED"/>
    <property type="match status" value="1"/>
</dbReference>
<dbReference type="Gene3D" id="3.30.360.10">
    <property type="entry name" value="Dihydrodipicolinate Reductase, domain 2"/>
    <property type="match status" value="1"/>
</dbReference>
<dbReference type="SUPFAM" id="SSF51735">
    <property type="entry name" value="NAD(P)-binding Rossmann-fold domains"/>
    <property type="match status" value="1"/>
</dbReference>
<evidence type="ECO:0000313" key="5">
    <source>
        <dbReference type="EMBL" id="GAA5198110.1"/>
    </source>
</evidence>
<comment type="caution">
    <text evidence="5">The sequence shown here is derived from an EMBL/GenBank/DDBJ whole genome shotgun (WGS) entry which is preliminary data.</text>
</comment>
<dbReference type="InterPro" id="IPR036291">
    <property type="entry name" value="NAD(P)-bd_dom_sf"/>
</dbReference>
<dbReference type="EMBL" id="BAABJQ010000032">
    <property type="protein sequence ID" value="GAA5198110.1"/>
    <property type="molecule type" value="Genomic_DNA"/>
</dbReference>
<dbReference type="InterPro" id="IPR000683">
    <property type="entry name" value="Gfo/Idh/MocA-like_OxRdtase_N"/>
</dbReference>
<reference evidence="6" key="1">
    <citation type="journal article" date="2019" name="Int. J. Syst. Evol. Microbiol.">
        <title>The Global Catalogue of Microorganisms (GCM) 10K type strain sequencing project: providing services to taxonomists for standard genome sequencing and annotation.</title>
        <authorList>
            <consortium name="The Broad Institute Genomics Platform"/>
            <consortium name="The Broad Institute Genome Sequencing Center for Infectious Disease"/>
            <person name="Wu L."/>
            <person name="Ma J."/>
        </authorList>
    </citation>
    <scope>NUCLEOTIDE SEQUENCE [LARGE SCALE GENOMIC DNA]</scope>
    <source>
        <strain evidence="6">JCM 18304</strain>
    </source>
</reference>
<evidence type="ECO:0000256" key="2">
    <source>
        <dbReference type="ARBA" id="ARBA00023002"/>
    </source>
</evidence>
<keyword evidence="6" id="KW-1185">Reference proteome</keyword>
<proteinExistence type="inferred from homology"/>
<evidence type="ECO:0000259" key="4">
    <source>
        <dbReference type="Pfam" id="PF22725"/>
    </source>
</evidence>
<accession>A0ABP9SMY1</accession>
<sequence length="363" mass="37896">MSYTHLEVDARGPLRVAVLGVGWMGRFHAASVAQRVPGLVLEAIADPDEASAAALARRLGVAKVAADADTVLADPDVDAVVIASPPRFHPAQMSQAAAAGKAVFCEKPAALTLSGLDAGIANVEAAGVPLQIGFNRRYGAGFARGYRLVREGAVGTPHLMRSLTRDPAPLDPATIKPHAIFIETLIHDFDILNWFNSDAVAIDAHAVAAALVRPDWAPAGLLDTAVVTIRYDNGALATAEASLQTSYGYDVRLEVFGPDGMVTAGGAPEPDARHYGSHGVSAGTHQLNVELFHDAYVAELTDFRDLVLAWRAGIDPARFARQRPAMAGAADVRAALAVAEAAIASLQCGTAVAVDHSVRQATA</sequence>
<organism evidence="5 6">
    <name type="scientific">Rugosimonospora acidiphila</name>
    <dbReference type="NCBI Taxonomy" id="556531"/>
    <lineage>
        <taxon>Bacteria</taxon>
        <taxon>Bacillati</taxon>
        <taxon>Actinomycetota</taxon>
        <taxon>Actinomycetes</taxon>
        <taxon>Micromonosporales</taxon>
        <taxon>Micromonosporaceae</taxon>
        <taxon>Rugosimonospora</taxon>
    </lineage>
</organism>
<feature type="domain" description="GFO/IDH/MocA-like oxidoreductase" evidence="4">
    <location>
        <begin position="147"/>
        <end position="262"/>
    </location>
</feature>
<dbReference type="SUPFAM" id="SSF55347">
    <property type="entry name" value="Glyceraldehyde-3-phosphate dehydrogenase-like, C-terminal domain"/>
    <property type="match status" value="1"/>
</dbReference>
<dbReference type="InterPro" id="IPR055170">
    <property type="entry name" value="GFO_IDH_MocA-like_dom"/>
</dbReference>
<feature type="domain" description="Gfo/Idh/MocA-like oxidoreductase N-terminal" evidence="3">
    <location>
        <begin position="14"/>
        <end position="134"/>
    </location>
</feature>
<evidence type="ECO:0000256" key="1">
    <source>
        <dbReference type="ARBA" id="ARBA00010928"/>
    </source>
</evidence>
<gene>
    <name evidence="5" type="ORF">GCM10023322_70760</name>
</gene>
<evidence type="ECO:0000313" key="6">
    <source>
        <dbReference type="Proteomes" id="UP001501570"/>
    </source>
</evidence>
<dbReference type="Pfam" id="PF22725">
    <property type="entry name" value="GFO_IDH_MocA_C3"/>
    <property type="match status" value="1"/>
</dbReference>
<dbReference type="PANTHER" id="PTHR42840">
    <property type="entry name" value="NAD(P)-BINDING ROSSMANN-FOLD SUPERFAMILY PROTEIN-RELATED"/>
    <property type="match status" value="1"/>
</dbReference>
<name>A0ABP9SMY1_9ACTN</name>
<dbReference type="Proteomes" id="UP001501570">
    <property type="component" value="Unassembled WGS sequence"/>
</dbReference>
<dbReference type="RefSeq" id="WP_345637240.1">
    <property type="nucleotide sequence ID" value="NZ_BAABJQ010000032.1"/>
</dbReference>